<dbReference type="PROSITE" id="PS50293">
    <property type="entry name" value="TPR_REGION"/>
    <property type="match status" value="2"/>
</dbReference>
<feature type="transmembrane region" description="Helical" evidence="15">
    <location>
        <begin position="190"/>
        <end position="206"/>
    </location>
</feature>
<dbReference type="PANTHER" id="PTHR44216">
    <property type="entry name" value="PROTEIN O-MANNOSYL-TRANSFERASE TMTC2"/>
    <property type="match status" value="1"/>
</dbReference>
<feature type="compositionally biased region" description="Basic residues" evidence="14">
    <location>
        <begin position="412"/>
        <end position="422"/>
    </location>
</feature>
<evidence type="ECO:0000256" key="11">
    <source>
        <dbReference type="ARBA" id="ARBA00022989"/>
    </source>
</evidence>
<keyword evidence="9 13" id="KW-0802">TPR repeat</keyword>
<dbReference type="EMBL" id="JAODUP010000087">
    <property type="protein sequence ID" value="KAK2163013.1"/>
    <property type="molecule type" value="Genomic_DNA"/>
</dbReference>
<evidence type="ECO:0000256" key="10">
    <source>
        <dbReference type="ARBA" id="ARBA00022824"/>
    </source>
</evidence>
<evidence type="ECO:0000256" key="6">
    <source>
        <dbReference type="ARBA" id="ARBA00022679"/>
    </source>
</evidence>
<evidence type="ECO:0000256" key="7">
    <source>
        <dbReference type="ARBA" id="ARBA00022692"/>
    </source>
</evidence>
<protein>
    <recommendedName>
        <fullName evidence="5">dolichyl-phosphate-mannose--protein mannosyltransferase</fullName>
        <ecNumber evidence="5">2.4.1.109</ecNumber>
    </recommendedName>
</protein>
<evidence type="ECO:0000256" key="1">
    <source>
        <dbReference type="ARBA" id="ARBA00004141"/>
    </source>
</evidence>
<feature type="repeat" description="TPR" evidence="13">
    <location>
        <begin position="569"/>
        <end position="602"/>
    </location>
</feature>
<feature type="domain" description="DUF1736" evidence="16">
    <location>
        <begin position="267"/>
        <end position="339"/>
    </location>
</feature>
<name>A0AAD9NC04_9ANNE</name>
<keyword evidence="8" id="KW-0677">Repeat</keyword>
<feature type="repeat" description="TPR" evidence="13">
    <location>
        <begin position="753"/>
        <end position="786"/>
    </location>
</feature>
<dbReference type="SMART" id="SM00028">
    <property type="entry name" value="TPR"/>
    <property type="match status" value="9"/>
</dbReference>
<feature type="repeat" description="TPR" evidence="13">
    <location>
        <begin position="648"/>
        <end position="681"/>
    </location>
</feature>
<dbReference type="GO" id="GO:0004169">
    <property type="term" value="F:dolichyl-phosphate-mannose-protein mannosyltransferase activity"/>
    <property type="evidence" value="ECO:0007669"/>
    <property type="project" value="UniProtKB-EC"/>
</dbReference>
<feature type="repeat" description="TPR" evidence="13">
    <location>
        <begin position="719"/>
        <end position="752"/>
    </location>
</feature>
<dbReference type="Pfam" id="PF08409">
    <property type="entry name" value="TMTC_DUF1736"/>
    <property type="match status" value="1"/>
</dbReference>
<evidence type="ECO:0000256" key="13">
    <source>
        <dbReference type="PROSITE-ProRule" id="PRU00339"/>
    </source>
</evidence>
<feature type="repeat" description="TPR" evidence="13">
    <location>
        <begin position="603"/>
        <end position="636"/>
    </location>
</feature>
<comment type="pathway">
    <text evidence="3">Protein modification; protein glycosylation.</text>
</comment>
<evidence type="ECO:0000256" key="14">
    <source>
        <dbReference type="SAM" id="MobiDB-lite"/>
    </source>
</evidence>
<dbReference type="Proteomes" id="UP001208570">
    <property type="component" value="Unassembled WGS sequence"/>
</dbReference>
<feature type="transmembrane region" description="Helical" evidence="15">
    <location>
        <begin position="243"/>
        <end position="264"/>
    </location>
</feature>
<organism evidence="17 18">
    <name type="scientific">Paralvinella palmiformis</name>
    <dbReference type="NCBI Taxonomy" id="53620"/>
    <lineage>
        <taxon>Eukaryota</taxon>
        <taxon>Metazoa</taxon>
        <taxon>Spiralia</taxon>
        <taxon>Lophotrochozoa</taxon>
        <taxon>Annelida</taxon>
        <taxon>Polychaeta</taxon>
        <taxon>Sedentaria</taxon>
        <taxon>Canalipalpata</taxon>
        <taxon>Terebellida</taxon>
        <taxon>Terebelliformia</taxon>
        <taxon>Alvinellidae</taxon>
        <taxon>Paralvinella</taxon>
    </lineage>
</organism>
<keyword evidence="7 15" id="KW-0812">Transmembrane</keyword>
<sequence length="877" mass="98915">MNVASDHECYNSELSIGTACTLSRAILKNPDVTSNSPLSNIFFNDFWGTPLKHSGSHKSYRPLCVLTFRVNHYFGGLDPWGYHLGNVVLHTIVTALFTYTAHVLLKRWLTATMAGALFASHPIHTEAVAGIVGRADMLACLFFLLAFLCYVQYCRSRTESGNPRSDDVTQNGLSNHVTSSSLMTGSTCRQLLWLLGFGVCTMAAMLSKEQGITVLAVCAIYDVFIVSKVKIRNIFKIYKISGLIQGLSFITTMGLILVTSRITFMGSKAPEFAPADNPASDSDSLLTRTLTYHYLVTLNVWLLLFPKVLSFDWSMGAVPLVESVLDMRNLSTIVLYLVLCYMMCYMVINLNETISQEKGKSLKRNGFVGEVEVVSAFTNNTKMTSLHQRSHVRRISDSSTDSSQDGQESSHLHHNHNCHHPKITSPSQTSLYILIMSLAFLIFPFLPATNLFFYVGFVIAERVLYIPSVGYCILVAHGVERVYSLYCEYSSIQRQLLILSVIGLLTAYSVRTVLRNQVWLTEENLYKAGIPVNPAKAWGNLANVLNSQGRHTEAELAYRNALLSRANMADVHYNLGILLQDQKRYPEAIDSYNLAIKCRPRLTMAYLNLGIVYAILGHKSQAEHMYRKCAEIDISGLKDPRLHEQTKISALYNLGRLLADQERYQEAIEVYHVAIKRRPSHYAPQSLYNMLGEAYSKVDHLDDAEHWYMEALAAKPQHIPAHLTLAKLLYRRGQLQEAESWFQKAHDIDRSDSSVYQHYGQFLSDIGRVQEAAENYMKAVEHNGEDFELLFNTANALRQANRVHEAEVFYRKCVQLHPQEATAHMNLGAMLHFNGKLEEAEKSYLEALQLKPDDTITRSNLQKVRNLLGKSNSQNKK</sequence>
<dbReference type="PANTHER" id="PTHR44216:SF3">
    <property type="entry name" value="PROTEIN O-MANNOSYL-TRANSFERASE TMTC2"/>
    <property type="match status" value="1"/>
</dbReference>
<keyword evidence="18" id="KW-1185">Reference proteome</keyword>
<dbReference type="Pfam" id="PF13374">
    <property type="entry name" value="TPR_10"/>
    <property type="match status" value="2"/>
</dbReference>
<feature type="transmembrane region" description="Helical" evidence="15">
    <location>
        <begin position="496"/>
        <end position="514"/>
    </location>
</feature>
<evidence type="ECO:0000256" key="5">
    <source>
        <dbReference type="ARBA" id="ARBA00012839"/>
    </source>
</evidence>
<feature type="transmembrane region" description="Helical" evidence="15">
    <location>
        <begin position="212"/>
        <end position="231"/>
    </location>
</feature>
<feature type="repeat" description="TPR" evidence="13">
    <location>
        <begin position="685"/>
        <end position="718"/>
    </location>
</feature>
<dbReference type="Pfam" id="PF13424">
    <property type="entry name" value="TPR_12"/>
    <property type="match status" value="2"/>
</dbReference>
<evidence type="ECO:0000259" key="16">
    <source>
        <dbReference type="Pfam" id="PF08409"/>
    </source>
</evidence>
<dbReference type="Pfam" id="PF00515">
    <property type="entry name" value="TPR_1"/>
    <property type="match status" value="1"/>
</dbReference>
<feature type="repeat" description="TPR" evidence="13">
    <location>
        <begin position="821"/>
        <end position="854"/>
    </location>
</feature>
<evidence type="ECO:0000256" key="15">
    <source>
        <dbReference type="SAM" id="Phobius"/>
    </source>
</evidence>
<proteinExistence type="inferred from homology"/>
<keyword evidence="10" id="KW-0256">Endoplasmic reticulum</keyword>
<feature type="transmembrane region" description="Helical" evidence="15">
    <location>
        <begin position="429"/>
        <end position="446"/>
    </location>
</feature>
<evidence type="ECO:0000256" key="8">
    <source>
        <dbReference type="ARBA" id="ARBA00022737"/>
    </source>
</evidence>
<comment type="similarity">
    <text evidence="4">Belongs to the TMTC family.</text>
</comment>
<evidence type="ECO:0000313" key="17">
    <source>
        <dbReference type="EMBL" id="KAK2163013.1"/>
    </source>
</evidence>
<dbReference type="InterPro" id="IPR052384">
    <property type="entry name" value="TMTC_O-mannosyltransferase"/>
</dbReference>
<dbReference type="GO" id="GO:0005789">
    <property type="term" value="C:endoplasmic reticulum membrane"/>
    <property type="evidence" value="ECO:0007669"/>
    <property type="project" value="TreeGrafter"/>
</dbReference>
<dbReference type="PROSITE" id="PS50005">
    <property type="entry name" value="TPR"/>
    <property type="match status" value="7"/>
</dbReference>
<dbReference type="Pfam" id="PF13432">
    <property type="entry name" value="TPR_16"/>
    <property type="match status" value="1"/>
</dbReference>
<evidence type="ECO:0000256" key="12">
    <source>
        <dbReference type="ARBA" id="ARBA00023136"/>
    </source>
</evidence>
<feature type="region of interest" description="Disordered" evidence="14">
    <location>
        <begin position="385"/>
        <end position="422"/>
    </location>
</feature>
<dbReference type="EC" id="2.4.1.109" evidence="5"/>
<accession>A0AAD9NC04</accession>
<keyword evidence="12 15" id="KW-0472">Membrane</keyword>
<dbReference type="InterPro" id="IPR019734">
    <property type="entry name" value="TPR_rpt"/>
</dbReference>
<dbReference type="Gene3D" id="1.25.40.10">
    <property type="entry name" value="Tetratricopeptide repeat domain"/>
    <property type="match status" value="4"/>
</dbReference>
<dbReference type="SUPFAM" id="SSF48452">
    <property type="entry name" value="TPR-like"/>
    <property type="match status" value="2"/>
</dbReference>
<dbReference type="AlphaFoldDB" id="A0AAD9NC04"/>
<evidence type="ECO:0000256" key="9">
    <source>
        <dbReference type="ARBA" id="ARBA00022803"/>
    </source>
</evidence>
<keyword evidence="6" id="KW-0808">Transferase</keyword>
<evidence type="ECO:0000256" key="4">
    <source>
        <dbReference type="ARBA" id="ARBA00007882"/>
    </source>
</evidence>
<dbReference type="InterPro" id="IPR013618">
    <property type="entry name" value="TMTC_DUF1736"/>
</dbReference>
<keyword evidence="11 15" id="KW-1133">Transmembrane helix</keyword>
<dbReference type="InterPro" id="IPR011990">
    <property type="entry name" value="TPR-like_helical_dom_sf"/>
</dbReference>
<feature type="transmembrane region" description="Helical" evidence="15">
    <location>
        <begin position="333"/>
        <end position="354"/>
    </location>
</feature>
<evidence type="ECO:0000256" key="3">
    <source>
        <dbReference type="ARBA" id="ARBA00004922"/>
    </source>
</evidence>
<feature type="transmembrane region" description="Helical" evidence="15">
    <location>
        <begin position="452"/>
        <end position="476"/>
    </location>
</feature>
<comment type="subcellular location">
    <subcellularLocation>
        <location evidence="2">Endoplasmic reticulum</location>
    </subcellularLocation>
    <subcellularLocation>
        <location evidence="1">Membrane</location>
        <topology evidence="1">Multi-pass membrane protein</topology>
    </subcellularLocation>
</comment>
<reference evidence="17" key="1">
    <citation type="journal article" date="2023" name="Mol. Biol. Evol.">
        <title>Third-Generation Sequencing Reveals the Adaptive Role of the Epigenome in Three Deep-Sea Polychaetes.</title>
        <authorList>
            <person name="Perez M."/>
            <person name="Aroh O."/>
            <person name="Sun Y."/>
            <person name="Lan Y."/>
            <person name="Juniper S.K."/>
            <person name="Young C.R."/>
            <person name="Angers B."/>
            <person name="Qian P.Y."/>
        </authorList>
    </citation>
    <scope>NUCLEOTIDE SEQUENCE</scope>
    <source>
        <strain evidence="17">P08H-3</strain>
    </source>
</reference>
<evidence type="ECO:0000256" key="2">
    <source>
        <dbReference type="ARBA" id="ARBA00004240"/>
    </source>
</evidence>
<gene>
    <name evidence="17" type="ORF">LSH36_87g02044</name>
</gene>
<evidence type="ECO:0000313" key="18">
    <source>
        <dbReference type="Proteomes" id="UP001208570"/>
    </source>
</evidence>
<comment type="caution">
    <text evidence="17">The sequence shown here is derived from an EMBL/GenBank/DDBJ whole genome shotgun (WGS) entry which is preliminary data.</text>
</comment>
<feature type="compositionally biased region" description="Low complexity" evidence="14">
    <location>
        <begin position="397"/>
        <end position="409"/>
    </location>
</feature>
<feature type="transmembrane region" description="Helical" evidence="15">
    <location>
        <begin position="80"/>
        <end position="101"/>
    </location>
</feature>
<feature type="transmembrane region" description="Helical" evidence="15">
    <location>
        <begin position="131"/>
        <end position="151"/>
    </location>
</feature>